<accession>A0ACB8TWL1</accession>
<dbReference type="Proteomes" id="UP001055072">
    <property type="component" value="Unassembled WGS sequence"/>
</dbReference>
<proteinExistence type="predicted"/>
<gene>
    <name evidence="1" type="ORF">BDY19DRAFT_959953</name>
</gene>
<organism evidence="1 2">
    <name type="scientific">Irpex rosettiformis</name>
    <dbReference type="NCBI Taxonomy" id="378272"/>
    <lineage>
        <taxon>Eukaryota</taxon>
        <taxon>Fungi</taxon>
        <taxon>Dikarya</taxon>
        <taxon>Basidiomycota</taxon>
        <taxon>Agaricomycotina</taxon>
        <taxon>Agaricomycetes</taxon>
        <taxon>Polyporales</taxon>
        <taxon>Irpicaceae</taxon>
        <taxon>Irpex</taxon>
    </lineage>
</organism>
<evidence type="ECO:0000313" key="1">
    <source>
        <dbReference type="EMBL" id="KAI0086457.1"/>
    </source>
</evidence>
<protein>
    <submittedName>
        <fullName evidence="1">Alpha/beta-hydrolase</fullName>
    </submittedName>
</protein>
<keyword evidence="2" id="KW-1185">Reference proteome</keyword>
<name>A0ACB8TWL1_9APHY</name>
<comment type="caution">
    <text evidence="1">The sequence shown here is derived from an EMBL/GenBank/DDBJ whole genome shotgun (WGS) entry which is preliminary data.</text>
</comment>
<reference evidence="1" key="1">
    <citation type="journal article" date="2021" name="Environ. Microbiol.">
        <title>Gene family expansions and transcriptome signatures uncover fungal adaptations to wood decay.</title>
        <authorList>
            <person name="Hage H."/>
            <person name="Miyauchi S."/>
            <person name="Viragh M."/>
            <person name="Drula E."/>
            <person name="Min B."/>
            <person name="Chaduli D."/>
            <person name="Navarro D."/>
            <person name="Favel A."/>
            <person name="Norest M."/>
            <person name="Lesage-Meessen L."/>
            <person name="Balint B."/>
            <person name="Merenyi Z."/>
            <person name="de Eugenio L."/>
            <person name="Morin E."/>
            <person name="Martinez A.T."/>
            <person name="Baldrian P."/>
            <person name="Stursova M."/>
            <person name="Martinez M.J."/>
            <person name="Novotny C."/>
            <person name="Magnuson J.K."/>
            <person name="Spatafora J.W."/>
            <person name="Maurice S."/>
            <person name="Pangilinan J."/>
            <person name="Andreopoulos W."/>
            <person name="LaButti K."/>
            <person name="Hundley H."/>
            <person name="Na H."/>
            <person name="Kuo A."/>
            <person name="Barry K."/>
            <person name="Lipzen A."/>
            <person name="Henrissat B."/>
            <person name="Riley R."/>
            <person name="Ahrendt S."/>
            <person name="Nagy L.G."/>
            <person name="Grigoriev I.V."/>
            <person name="Martin F."/>
            <person name="Rosso M.N."/>
        </authorList>
    </citation>
    <scope>NUCLEOTIDE SEQUENCE</scope>
    <source>
        <strain evidence="1">CBS 384.51</strain>
    </source>
</reference>
<evidence type="ECO:0000313" key="2">
    <source>
        <dbReference type="Proteomes" id="UP001055072"/>
    </source>
</evidence>
<sequence>MDPLTFTYKQVDNVDLAFDLYHPPNPTTRPLPIVINFHGGGLTVGNTKSWFPAWLKDRVISAGFIFLSANYRLIPPSTGHDIVEDIRDLFRFVAEDLTSQLRDSNHPVQIDVNAIAVSGCSAGGLCAYLSVMHVHPRPKAVVALYAMGGNLLTPQYIRPKTEIFLRGREILDPTTYSDFLYPQSLKLLPTADSALAYHGTNAPIPGFPANPRMLLNRLYLQLGTYLDYYTGAHETSLSAKLLEAAEGGSDNSDSNYSIDNLKPLIPSSHLPLFPQFAVDSSWPPTFLVHGSADTAVKLDESIHMHRLLTDADVTTVLKVVEGAEHSLDYVSDANEKYGKAGGLFDEIGMFLVDRLRQA</sequence>
<dbReference type="EMBL" id="MU274923">
    <property type="protein sequence ID" value="KAI0086457.1"/>
    <property type="molecule type" value="Genomic_DNA"/>
</dbReference>